<evidence type="ECO:0000313" key="1">
    <source>
        <dbReference type="EMBL" id="REG25301.1"/>
    </source>
</evidence>
<dbReference type="RefSeq" id="WP_115884003.1">
    <property type="nucleotide sequence ID" value="NZ_CBCSHX010000001.1"/>
</dbReference>
<name>A0A3E0AZZ6_9STAP</name>
<proteinExistence type="predicted"/>
<dbReference type="AlphaFoldDB" id="A0A3E0AZZ6"/>
<dbReference type="Proteomes" id="UP000257076">
    <property type="component" value="Unassembled WGS sequence"/>
</dbReference>
<organism evidence="1 2">
    <name type="scientific">Jeotgalicoccus halotolerans</name>
    <dbReference type="NCBI Taxonomy" id="157227"/>
    <lineage>
        <taxon>Bacteria</taxon>
        <taxon>Bacillati</taxon>
        <taxon>Bacillota</taxon>
        <taxon>Bacilli</taxon>
        <taxon>Bacillales</taxon>
        <taxon>Staphylococcaceae</taxon>
        <taxon>Jeotgalicoccus</taxon>
    </lineage>
</organism>
<dbReference type="EMBL" id="QUMW01000009">
    <property type="protein sequence ID" value="REG25301.1"/>
    <property type="molecule type" value="Genomic_DNA"/>
</dbReference>
<keyword evidence="2" id="KW-1185">Reference proteome</keyword>
<protein>
    <submittedName>
        <fullName evidence="1">Uncharacterized protein</fullName>
    </submittedName>
</protein>
<sequence length="112" mass="13474">MIEKTIQLIGYISVQELELLTPHEWEQMIKGARHRRLDGLEDMRTQSIMFAQLNHGKNVKAISKKLDEERVLINQTKSSYEFDKEQKRKHERAKRMVRQRALQRWLDNKNSK</sequence>
<evidence type="ECO:0000313" key="2">
    <source>
        <dbReference type="Proteomes" id="UP000257076"/>
    </source>
</evidence>
<gene>
    <name evidence="1" type="ORF">DFR63_0327</name>
</gene>
<dbReference type="OrthoDB" id="2418300at2"/>
<accession>A0A3E0AZZ6</accession>
<reference evidence="1 2" key="1">
    <citation type="submission" date="2018-08" db="EMBL/GenBank/DDBJ databases">
        <title>Genomic Encyclopedia of Type Strains, Phase IV (KMG-IV): sequencing the most valuable type-strain genomes for metagenomic binning, comparative biology and taxonomic classification.</title>
        <authorList>
            <person name="Goeker M."/>
        </authorList>
    </citation>
    <scope>NUCLEOTIDE SEQUENCE [LARGE SCALE GENOMIC DNA]</scope>
    <source>
        <strain evidence="1 2">DSM 17274</strain>
    </source>
</reference>
<comment type="caution">
    <text evidence="1">The sequence shown here is derived from an EMBL/GenBank/DDBJ whole genome shotgun (WGS) entry which is preliminary data.</text>
</comment>